<keyword evidence="3" id="KW-1185">Reference proteome</keyword>
<sequence>MEEKLYKKMKSVGVSNLVFGIVTIAFGIGAGVMMIVNGARLLAHKSDILF</sequence>
<evidence type="ECO:0000256" key="1">
    <source>
        <dbReference type="SAM" id="Phobius"/>
    </source>
</evidence>
<keyword evidence="1" id="KW-0812">Transmembrane</keyword>
<dbReference type="EMBL" id="JBBMER010000004">
    <property type="protein sequence ID" value="MEQ2379611.1"/>
    <property type="molecule type" value="Genomic_DNA"/>
</dbReference>
<evidence type="ECO:0000313" key="2">
    <source>
        <dbReference type="EMBL" id="MEQ2379611.1"/>
    </source>
</evidence>
<comment type="caution">
    <text evidence="2">The sequence shown here is derived from an EMBL/GenBank/DDBJ whole genome shotgun (WGS) entry which is preliminary data.</text>
</comment>
<keyword evidence="1" id="KW-0472">Membrane</keyword>
<reference evidence="2 3" key="1">
    <citation type="submission" date="2024-03" db="EMBL/GenBank/DDBJ databases">
        <title>Human intestinal bacterial collection.</title>
        <authorList>
            <person name="Pauvert C."/>
            <person name="Hitch T.C.A."/>
            <person name="Clavel T."/>
        </authorList>
    </citation>
    <scope>NUCLEOTIDE SEQUENCE [LARGE SCALE GENOMIC DNA]</scope>
    <source>
        <strain evidence="2 3">CLA-AA-H255</strain>
    </source>
</reference>
<evidence type="ECO:0000313" key="3">
    <source>
        <dbReference type="Proteomes" id="UP001442364"/>
    </source>
</evidence>
<accession>A0ABV1BYU2</accession>
<keyword evidence="1" id="KW-1133">Transmembrane helix</keyword>
<name>A0ABV1BYU2_9FIRM</name>
<dbReference type="Proteomes" id="UP001442364">
    <property type="component" value="Unassembled WGS sequence"/>
</dbReference>
<protein>
    <recommendedName>
        <fullName evidence="4">Amino acid permease</fullName>
    </recommendedName>
</protein>
<dbReference type="RefSeq" id="WP_022502334.1">
    <property type="nucleotide sequence ID" value="NZ_DAWCMB010000244.1"/>
</dbReference>
<gene>
    <name evidence="2" type="ORF">WMO14_06930</name>
</gene>
<proteinExistence type="predicted"/>
<evidence type="ECO:0008006" key="4">
    <source>
        <dbReference type="Google" id="ProtNLM"/>
    </source>
</evidence>
<feature type="transmembrane region" description="Helical" evidence="1">
    <location>
        <begin position="12"/>
        <end position="36"/>
    </location>
</feature>
<organism evidence="2 3">
    <name type="scientific">[Lactobacillus] rogosae</name>
    <dbReference type="NCBI Taxonomy" id="706562"/>
    <lineage>
        <taxon>Bacteria</taxon>
        <taxon>Bacillati</taxon>
        <taxon>Bacillota</taxon>
        <taxon>Clostridia</taxon>
        <taxon>Lachnospirales</taxon>
        <taxon>Lachnospiraceae</taxon>
        <taxon>Lachnospira</taxon>
    </lineage>
</organism>